<feature type="domain" description="NADP-dependent oxidoreductase" evidence="1">
    <location>
        <begin position="16"/>
        <end position="300"/>
    </location>
</feature>
<proteinExistence type="predicted"/>
<organism evidence="2 3">
    <name type="scientific">Peptidiphaga gingivicola</name>
    <dbReference type="NCBI Taxonomy" id="2741497"/>
    <lineage>
        <taxon>Bacteria</taxon>
        <taxon>Bacillati</taxon>
        <taxon>Actinomycetota</taxon>
        <taxon>Actinomycetes</taxon>
        <taxon>Actinomycetales</taxon>
        <taxon>Actinomycetaceae</taxon>
        <taxon>Peptidiphaga</taxon>
    </lineage>
</organism>
<dbReference type="AlphaFoldDB" id="A0A179B6G6"/>
<dbReference type="Pfam" id="PF00248">
    <property type="entry name" value="Aldo_ket_red"/>
    <property type="match status" value="1"/>
</dbReference>
<dbReference type="GO" id="GO:0005829">
    <property type="term" value="C:cytosol"/>
    <property type="evidence" value="ECO:0007669"/>
    <property type="project" value="TreeGrafter"/>
</dbReference>
<dbReference type="Proteomes" id="UP000078368">
    <property type="component" value="Unassembled WGS sequence"/>
</dbReference>
<dbReference type="PANTHER" id="PTHR43364:SF18">
    <property type="entry name" value="OXIDOREDUCTASE"/>
    <property type="match status" value="1"/>
</dbReference>
<evidence type="ECO:0000313" key="2">
    <source>
        <dbReference type="EMBL" id="OAP86965.1"/>
    </source>
</evidence>
<dbReference type="STRING" id="1823756.A4H34_07640"/>
<dbReference type="RefSeq" id="WP_009198665.1">
    <property type="nucleotide sequence ID" value="NZ_LVZK01000001.1"/>
</dbReference>
<name>A0A179B6G6_9ACTO</name>
<evidence type="ECO:0000259" key="1">
    <source>
        <dbReference type="Pfam" id="PF00248"/>
    </source>
</evidence>
<evidence type="ECO:0000313" key="3">
    <source>
        <dbReference type="Proteomes" id="UP000078368"/>
    </source>
</evidence>
<dbReference type="InterPro" id="IPR023210">
    <property type="entry name" value="NADP_OxRdtase_dom"/>
</dbReference>
<dbReference type="InterPro" id="IPR036812">
    <property type="entry name" value="NAD(P)_OxRdtase_dom_sf"/>
</dbReference>
<keyword evidence="3" id="KW-1185">Reference proteome</keyword>
<dbReference type="OrthoDB" id="9768793at2"/>
<accession>A0A179B6G6</accession>
<reference evidence="2 3" key="1">
    <citation type="submission" date="2016-04" db="EMBL/GenBank/DDBJ databases">
        <title>Peptidophaga gingivicola gen. nov., sp. nov., isolated from human subgingival plaque.</title>
        <authorList>
            <person name="Beall C.J."/>
            <person name="Mokrzan E.M."/>
            <person name="Griffen A.L."/>
            <person name="Leys E.J."/>
        </authorList>
    </citation>
    <scope>NUCLEOTIDE SEQUENCE [LARGE SCALE GENOMIC DNA]</scope>
    <source>
        <strain evidence="2 3">BA112</strain>
    </source>
</reference>
<comment type="caution">
    <text evidence="2">The sequence shown here is derived from an EMBL/GenBank/DDBJ whole genome shotgun (WGS) entry which is preliminary data.</text>
</comment>
<dbReference type="SUPFAM" id="SSF51430">
    <property type="entry name" value="NAD(P)-linked oxidoreductase"/>
    <property type="match status" value="1"/>
</dbReference>
<dbReference type="InterPro" id="IPR050523">
    <property type="entry name" value="AKR_Detox_Biosynth"/>
</dbReference>
<dbReference type="Gene3D" id="3.20.20.100">
    <property type="entry name" value="NADP-dependent oxidoreductase domain"/>
    <property type="match status" value="1"/>
</dbReference>
<dbReference type="EMBL" id="LVZK01000001">
    <property type="protein sequence ID" value="OAP86965.1"/>
    <property type="molecule type" value="Genomic_DNA"/>
</dbReference>
<sequence length="312" mass="32688">MRERTVGASGLVVGAVGLGTLTWGRDTDVKEAKGQLETILDSGGNLIDTSPAFGQGAAESCVGELLDVVVDRESVVLCTRAGFVPGPTGLRFGAGRGPILDSVRASLERLGTSYIDLLLVACPDPLAPDEETASALGWLIDRGIVRYIGVQEYSSWRAAILAERLRAAGLPLITAVEREYSLVCRDVEAEIVPMASHTGMGLLASSPLGRGVLTGKYRHSIPPTSRAASEHLAAFVEPYLNERARRIVEAVAKAADGLGRTPADVALSWVVGRPGVTAAIVGARTAAQLQATVSRCKPLPELVSEALADISN</sequence>
<gene>
    <name evidence="2" type="ORF">A4H34_07640</name>
</gene>
<protein>
    <submittedName>
        <fullName evidence="2">Aldo/keto reductase</fullName>
    </submittedName>
</protein>
<dbReference type="PANTHER" id="PTHR43364">
    <property type="entry name" value="NADH-SPECIFIC METHYLGLYOXAL REDUCTASE-RELATED"/>
    <property type="match status" value="1"/>
</dbReference>